<organism evidence="2 3">
    <name type="scientific">Cupriavidus campinensis</name>
    <dbReference type="NCBI Taxonomy" id="151783"/>
    <lineage>
        <taxon>Bacteria</taxon>
        <taxon>Pseudomonadati</taxon>
        <taxon>Pseudomonadota</taxon>
        <taxon>Betaproteobacteria</taxon>
        <taxon>Burkholderiales</taxon>
        <taxon>Burkholderiaceae</taxon>
        <taxon>Cupriavidus</taxon>
    </lineage>
</organism>
<keyword evidence="1" id="KW-1133">Transmembrane helix</keyword>
<feature type="transmembrane region" description="Helical" evidence="1">
    <location>
        <begin position="46"/>
        <end position="69"/>
    </location>
</feature>
<feature type="transmembrane region" description="Helical" evidence="1">
    <location>
        <begin position="12"/>
        <end position="34"/>
    </location>
</feature>
<dbReference type="KEGG" id="ccam:M5D45_24545"/>
<dbReference type="EMBL" id="CP097331">
    <property type="protein sequence ID" value="URF06285.1"/>
    <property type="molecule type" value="Genomic_DNA"/>
</dbReference>
<proteinExistence type="predicted"/>
<dbReference type="RefSeq" id="WP_215531047.1">
    <property type="nucleotide sequence ID" value="NZ_CP097331.1"/>
</dbReference>
<keyword evidence="1" id="KW-0472">Membrane</keyword>
<dbReference type="Proteomes" id="UP001056132">
    <property type="component" value="Chromosome 2"/>
</dbReference>
<accession>A0AAE9L4N4</accession>
<reference evidence="2" key="2">
    <citation type="submission" date="2022-05" db="EMBL/GenBank/DDBJ databases">
        <authorList>
            <person name="Kunte H.-J."/>
        </authorList>
    </citation>
    <scope>NUCLEOTIDE SEQUENCE</scope>
    <source>
        <strain evidence="2">G5</strain>
    </source>
</reference>
<evidence type="ECO:0000313" key="3">
    <source>
        <dbReference type="Proteomes" id="UP001056132"/>
    </source>
</evidence>
<gene>
    <name evidence="2" type="ORF">M5D45_24545</name>
</gene>
<protein>
    <submittedName>
        <fullName evidence="2">Uncharacterized protein</fullName>
    </submittedName>
</protein>
<sequence length="229" mass="25531">MSLYNKKLSISMPWAIVVVTGLLLAILGWLTIILADKPFLAKEGPLWVFASGMASGLVVTLAQFCLSWADARAIDRFRRMGVENVLSNRDEEAYYGRLIQSARANIDVLGSTATRLMQDFADAGSPKPEKQSLIEALKRGVAVRILVAAPARLDDRERNEKCPIARRLFEAIAEKYPSHFEVRYFDATPLASFVRADNELVVGPLLPGWRASTRQHCMCSTTVPTRHRI</sequence>
<reference evidence="2" key="1">
    <citation type="journal article" date="2022" name="Microbiol. Resour. Announc.">
        <title>Genome Sequence of Cupriavidus campinensis Strain G5, a Member of a Bacterial Consortium Capable of Polyethylene Degradation.</title>
        <authorList>
            <person name="Schneider B."/>
            <person name="Pfeiffer F."/>
            <person name="Dyall-Smith M."/>
            <person name="Kunte H.J."/>
        </authorList>
    </citation>
    <scope>NUCLEOTIDE SEQUENCE</scope>
    <source>
        <strain evidence="2">G5</strain>
    </source>
</reference>
<evidence type="ECO:0000313" key="2">
    <source>
        <dbReference type="EMBL" id="URF06285.1"/>
    </source>
</evidence>
<evidence type="ECO:0000256" key="1">
    <source>
        <dbReference type="SAM" id="Phobius"/>
    </source>
</evidence>
<keyword evidence="1" id="KW-0812">Transmembrane</keyword>
<dbReference type="AlphaFoldDB" id="A0AAE9L4N4"/>
<name>A0AAE9L4N4_9BURK</name>